<evidence type="ECO:0000313" key="1">
    <source>
        <dbReference type="EMBL" id="RBP00792.1"/>
    </source>
</evidence>
<dbReference type="SUPFAM" id="SSF56399">
    <property type="entry name" value="ADP-ribosylation"/>
    <property type="match status" value="1"/>
</dbReference>
<reference evidence="1 2" key="1">
    <citation type="submission" date="2018-06" db="EMBL/GenBank/DDBJ databases">
        <title>Genomic Encyclopedia of Type Strains, Phase IV (KMG-IV): sequencing the most valuable type-strain genomes for metagenomic binning, comparative biology and taxonomic classification.</title>
        <authorList>
            <person name="Goeker M."/>
        </authorList>
    </citation>
    <scope>NUCLEOTIDE SEQUENCE [LARGE SCALE GENOMIC DNA]</scope>
    <source>
        <strain evidence="1 2">DSM 24875</strain>
    </source>
</reference>
<keyword evidence="2" id="KW-1185">Reference proteome</keyword>
<name>A0A366EEH5_9HYPH</name>
<dbReference type="RefSeq" id="WP_113894139.1">
    <property type="nucleotide sequence ID" value="NZ_QNRK01000067.1"/>
</dbReference>
<dbReference type="PANTHER" id="PTHR34129:SF1">
    <property type="entry name" value="DUF952 DOMAIN-CONTAINING PROTEIN"/>
    <property type="match status" value="1"/>
</dbReference>
<dbReference type="Gene3D" id="3.20.170.20">
    <property type="entry name" value="Protein of unknown function DUF952"/>
    <property type="match status" value="1"/>
</dbReference>
<dbReference type="Pfam" id="PF06108">
    <property type="entry name" value="DUF952"/>
    <property type="match status" value="1"/>
</dbReference>
<accession>A0A366EEH5</accession>
<gene>
    <name evidence="1" type="ORF">DFR50_1674</name>
</gene>
<dbReference type="AlphaFoldDB" id="A0A366EEH5"/>
<comment type="caution">
    <text evidence="1">The sequence shown here is derived from an EMBL/GenBank/DDBJ whole genome shotgun (WGS) entry which is preliminary data.</text>
</comment>
<dbReference type="Proteomes" id="UP000253529">
    <property type="component" value="Unassembled WGS sequence"/>
</dbReference>
<sequence>MTLVFKIVATDDWRAAERAGRFDGAAIDRLDGYIHLSTAGQAPETAAKWFSARDDLTLVAVDVEALGPRLRWEPSRGGALFPHLYGALDLSAVVWARALPLGPDGRHAFGALER</sequence>
<dbReference type="EMBL" id="QNRK01000067">
    <property type="protein sequence ID" value="RBP00792.1"/>
    <property type="molecule type" value="Genomic_DNA"/>
</dbReference>
<evidence type="ECO:0000313" key="2">
    <source>
        <dbReference type="Proteomes" id="UP000253529"/>
    </source>
</evidence>
<dbReference type="PANTHER" id="PTHR34129">
    <property type="entry name" value="BLR1139 PROTEIN"/>
    <property type="match status" value="1"/>
</dbReference>
<protein>
    <submittedName>
        <fullName evidence="1">Uncharacterized protein (DUF952 family)</fullName>
    </submittedName>
</protein>
<dbReference type="OrthoDB" id="9799937at2"/>
<dbReference type="InterPro" id="IPR009297">
    <property type="entry name" value="DUF952"/>
</dbReference>
<proteinExistence type="predicted"/>
<organism evidence="1 2">
    <name type="scientific">Roseiarcus fermentans</name>
    <dbReference type="NCBI Taxonomy" id="1473586"/>
    <lineage>
        <taxon>Bacteria</taxon>
        <taxon>Pseudomonadati</taxon>
        <taxon>Pseudomonadota</taxon>
        <taxon>Alphaproteobacteria</taxon>
        <taxon>Hyphomicrobiales</taxon>
        <taxon>Roseiarcaceae</taxon>
        <taxon>Roseiarcus</taxon>
    </lineage>
</organism>